<keyword evidence="2" id="KW-1185">Reference proteome</keyword>
<reference evidence="1 2" key="1">
    <citation type="submission" date="2024-04" db="EMBL/GenBank/DDBJ databases">
        <authorList>
            <consortium name="Genoscope - CEA"/>
            <person name="William W."/>
        </authorList>
    </citation>
    <scope>NUCLEOTIDE SEQUENCE [LARGE SCALE GENOMIC DNA]</scope>
</reference>
<protein>
    <submittedName>
        <fullName evidence="1">Uncharacterized protein</fullName>
    </submittedName>
</protein>
<evidence type="ECO:0000313" key="1">
    <source>
        <dbReference type="EMBL" id="CAL1543789.1"/>
    </source>
</evidence>
<dbReference type="EMBL" id="CAXITT010000575">
    <property type="protein sequence ID" value="CAL1543789.1"/>
    <property type="molecule type" value="Genomic_DNA"/>
</dbReference>
<gene>
    <name evidence="1" type="ORF">GSLYS_00017302001</name>
</gene>
<comment type="caution">
    <text evidence="1">The sequence shown here is derived from an EMBL/GenBank/DDBJ whole genome shotgun (WGS) entry which is preliminary data.</text>
</comment>
<organism evidence="1 2">
    <name type="scientific">Lymnaea stagnalis</name>
    <name type="common">Great pond snail</name>
    <name type="synonym">Helix stagnalis</name>
    <dbReference type="NCBI Taxonomy" id="6523"/>
    <lineage>
        <taxon>Eukaryota</taxon>
        <taxon>Metazoa</taxon>
        <taxon>Spiralia</taxon>
        <taxon>Lophotrochozoa</taxon>
        <taxon>Mollusca</taxon>
        <taxon>Gastropoda</taxon>
        <taxon>Heterobranchia</taxon>
        <taxon>Euthyneura</taxon>
        <taxon>Panpulmonata</taxon>
        <taxon>Hygrophila</taxon>
        <taxon>Lymnaeoidea</taxon>
        <taxon>Lymnaeidae</taxon>
        <taxon>Lymnaea</taxon>
    </lineage>
</organism>
<proteinExistence type="predicted"/>
<dbReference type="AlphaFoldDB" id="A0AAV2IC06"/>
<name>A0AAV2IC06_LYMST</name>
<accession>A0AAV2IC06</accession>
<dbReference type="Proteomes" id="UP001497497">
    <property type="component" value="Unassembled WGS sequence"/>
</dbReference>
<evidence type="ECO:0000313" key="2">
    <source>
        <dbReference type="Proteomes" id="UP001497497"/>
    </source>
</evidence>
<sequence length="109" mass="12406">MWKNSQLSQSQKHVGSAASIRFKPLRFQTGSIYDALVEVSSETANDPKSRTEAASLARQNEEYPFLVSLLIWHDLLEKINIVSKMLQTKDMQFDVALQSLENTTEFLKS</sequence>